<reference evidence="5" key="1">
    <citation type="submission" date="2012-06" db="EMBL/GenBank/DDBJ databases">
        <title>The genome sequence of Coniosporium apollinis CBS 100218.</title>
        <authorList>
            <consortium name="The Broad Institute Genome Sequencing Platform"/>
            <person name="Cuomo C."/>
            <person name="Gorbushina A."/>
            <person name="Noack S."/>
            <person name="Walker B."/>
            <person name="Young S.K."/>
            <person name="Zeng Q."/>
            <person name="Gargeya S."/>
            <person name="Fitzgerald M."/>
            <person name="Haas B."/>
            <person name="Abouelleil A."/>
            <person name="Alvarado L."/>
            <person name="Arachchi H.M."/>
            <person name="Berlin A.M."/>
            <person name="Chapman S.B."/>
            <person name="Goldberg J."/>
            <person name="Griggs A."/>
            <person name="Gujja S."/>
            <person name="Hansen M."/>
            <person name="Howarth C."/>
            <person name="Imamovic A."/>
            <person name="Larimer J."/>
            <person name="McCowan C."/>
            <person name="Montmayeur A."/>
            <person name="Murphy C."/>
            <person name="Neiman D."/>
            <person name="Pearson M."/>
            <person name="Priest M."/>
            <person name="Roberts A."/>
            <person name="Saif S."/>
            <person name="Shea T."/>
            <person name="Sisk P."/>
            <person name="Sykes S."/>
            <person name="Wortman J."/>
            <person name="Nusbaum C."/>
            <person name="Birren B."/>
        </authorList>
    </citation>
    <scope>NUCLEOTIDE SEQUENCE [LARGE SCALE GENOMIC DNA]</scope>
    <source>
        <strain evidence="5">CBS 100218</strain>
    </source>
</reference>
<dbReference type="OrthoDB" id="1923006at2759"/>
<dbReference type="GO" id="GO:0007264">
    <property type="term" value="P:small GTPase-mediated signal transduction"/>
    <property type="evidence" value="ECO:0007669"/>
    <property type="project" value="UniProtKB-UniRule"/>
</dbReference>
<evidence type="ECO:0000256" key="2">
    <source>
        <dbReference type="PIRNR" id="PIRNR037514"/>
    </source>
</evidence>
<evidence type="ECO:0000256" key="1">
    <source>
        <dbReference type="ARBA" id="ARBA00005593"/>
    </source>
</evidence>
<dbReference type="GeneID" id="19902760"/>
<dbReference type="PANTHER" id="PTHR11787">
    <property type="entry name" value="RAB GDP-DISSOCIATION INHIBITOR"/>
    <property type="match status" value="1"/>
</dbReference>
<dbReference type="InterPro" id="IPR036188">
    <property type="entry name" value="FAD/NAD-bd_sf"/>
</dbReference>
<dbReference type="InterPro" id="IPR017230">
    <property type="entry name" value="Mrs6"/>
</dbReference>
<proteinExistence type="inferred from homology"/>
<dbReference type="Gene3D" id="1.10.405.10">
    <property type="entry name" value="Guanine Nucleotide Dissociation Inhibitor, domain 1"/>
    <property type="match status" value="1"/>
</dbReference>
<evidence type="ECO:0000313" key="5">
    <source>
        <dbReference type="Proteomes" id="UP000016924"/>
    </source>
</evidence>
<name>R7YWR6_CONA1</name>
<dbReference type="Pfam" id="PF00996">
    <property type="entry name" value="GDI"/>
    <property type="match status" value="1"/>
</dbReference>
<dbReference type="EMBL" id="JH767580">
    <property type="protein sequence ID" value="EON66352.1"/>
    <property type="molecule type" value="Genomic_DNA"/>
</dbReference>
<gene>
    <name evidence="4" type="ORF">W97_05449</name>
</gene>
<dbReference type="Proteomes" id="UP000016924">
    <property type="component" value="Unassembled WGS sequence"/>
</dbReference>
<keyword evidence="5" id="KW-1185">Reference proteome</keyword>
<dbReference type="STRING" id="1168221.R7YWR6"/>
<dbReference type="PANTHER" id="PTHR11787:SF4">
    <property type="entry name" value="CHM, RAB ESCORT PROTEIN 1"/>
    <property type="match status" value="1"/>
</dbReference>
<dbReference type="AlphaFoldDB" id="R7YWR6"/>
<dbReference type="HOGENOM" id="CLU_021695_3_1_1"/>
<dbReference type="InterPro" id="IPR018203">
    <property type="entry name" value="GDP_dissociation_inhibitor"/>
</dbReference>
<evidence type="ECO:0000256" key="3">
    <source>
        <dbReference type="SAM" id="MobiDB-lite"/>
    </source>
</evidence>
<sequence length="548" mass="58349">METLNNTAWDVLIAGTGLQQSLLALALSRSGKKVLHIDKNRHYGGAEAAFSLQEAESWAQELTQGDLNLPFHNAAIEQPSLPTEDDDGPKLSFSRAYSLALAPQIIYTRSALLPVLLSTKVYRQLEFLAVGSWWLYTPASPPDTNPEVSDSARGEDATLASKGCLTRIPSGREDVFADQSLDIRSKRALMKFLRFVADYENQPEIWEAHRQAPFPEFLSIQFKLPAASHNMLLALTLSPSAPLETTTESALPRIARHLRSIGLFGPGFGAVIPKWGGLAEIAQVSCRAGAVGGGTYVLGKRVTKIEVKSECANVASDTDISPSQAFDTVLAGEDGVDVVSAACIVGSDEDLPSASTSSQDAQQSARRSISIISSRLESLFPPLAEGAPAPAGAVVVFPAGSLSDGGAESATDSPVHILMHTSDTGECPDGQSVLYASMTAPGAAGFALLDRAVLELLHCVGEEPSPTVLWSLRYEQSQSALDTPASASSSEGRILRFPQSSLDLAFDDGMLERVKKIWQEIVGSDAGEFMKFGEQGNGGGEEEDDEEA</sequence>
<comment type="similarity">
    <text evidence="1 2">Belongs to the Rab GDI family.</text>
</comment>
<feature type="region of interest" description="Disordered" evidence="3">
    <location>
        <begin position="529"/>
        <end position="548"/>
    </location>
</feature>
<protein>
    <recommendedName>
        <fullName evidence="2">Rab proteins geranylgeranyltransferase</fullName>
    </recommendedName>
</protein>
<dbReference type="eggNOG" id="KOG1439">
    <property type="taxonomic scope" value="Eukaryota"/>
</dbReference>
<dbReference type="RefSeq" id="XP_007781669.1">
    <property type="nucleotide sequence ID" value="XM_007783479.1"/>
</dbReference>
<dbReference type="Gene3D" id="3.50.50.60">
    <property type="entry name" value="FAD/NAD(P)-binding domain"/>
    <property type="match status" value="1"/>
</dbReference>
<dbReference type="PRINTS" id="PR00891">
    <property type="entry name" value="RABGDIREP"/>
</dbReference>
<organism evidence="4 5">
    <name type="scientific">Coniosporium apollinis (strain CBS 100218)</name>
    <name type="common">Rock-inhabiting black yeast</name>
    <dbReference type="NCBI Taxonomy" id="1168221"/>
    <lineage>
        <taxon>Eukaryota</taxon>
        <taxon>Fungi</taxon>
        <taxon>Dikarya</taxon>
        <taxon>Ascomycota</taxon>
        <taxon>Pezizomycotina</taxon>
        <taxon>Dothideomycetes</taxon>
        <taxon>Dothideomycetes incertae sedis</taxon>
        <taxon>Coniosporium</taxon>
    </lineage>
</organism>
<dbReference type="GO" id="GO:0005092">
    <property type="term" value="F:GDP-dissociation inhibitor activity"/>
    <property type="evidence" value="ECO:0007669"/>
    <property type="project" value="UniProtKB-UniRule"/>
</dbReference>
<dbReference type="GO" id="GO:0005634">
    <property type="term" value="C:nucleus"/>
    <property type="evidence" value="ECO:0007669"/>
    <property type="project" value="TreeGrafter"/>
</dbReference>
<dbReference type="PIRSF" id="PIRSF037514">
    <property type="entry name" value="Rab_ger_ger_transf_A_fun"/>
    <property type="match status" value="1"/>
</dbReference>
<dbReference type="Gene3D" id="3.30.519.10">
    <property type="entry name" value="Guanine Nucleotide Dissociation Inhibitor, domain 2"/>
    <property type="match status" value="1"/>
</dbReference>
<dbReference type="FunFam" id="1.10.405.10:FF:000003">
    <property type="entry name" value="Rab proteins geranylgeranyltransferase component A"/>
    <property type="match status" value="1"/>
</dbReference>
<dbReference type="OMA" id="LMKFLTA"/>
<evidence type="ECO:0000313" key="4">
    <source>
        <dbReference type="EMBL" id="EON66352.1"/>
    </source>
</evidence>
<dbReference type="GO" id="GO:0005829">
    <property type="term" value="C:cytosol"/>
    <property type="evidence" value="ECO:0007669"/>
    <property type="project" value="TreeGrafter"/>
</dbReference>
<dbReference type="SUPFAM" id="SSF51905">
    <property type="entry name" value="FAD/NAD(P)-binding domain"/>
    <property type="match status" value="1"/>
</dbReference>
<accession>R7YWR6</accession>
<dbReference type="GO" id="GO:0005968">
    <property type="term" value="C:Rab-protein geranylgeranyltransferase complex"/>
    <property type="evidence" value="ECO:0007669"/>
    <property type="project" value="TreeGrafter"/>
</dbReference>
<dbReference type="GO" id="GO:0016192">
    <property type="term" value="P:vesicle-mediated transport"/>
    <property type="evidence" value="ECO:0007669"/>
    <property type="project" value="TreeGrafter"/>
</dbReference>
<dbReference type="SUPFAM" id="SSF54373">
    <property type="entry name" value="FAD-linked reductases, C-terminal domain"/>
    <property type="match status" value="1"/>
</dbReference>